<dbReference type="HOGENOM" id="CLU_040681_12_1_2"/>
<dbReference type="Proteomes" id="UP000008138">
    <property type="component" value="Chromosome"/>
</dbReference>
<dbReference type="SMART" id="SM00116">
    <property type="entry name" value="CBS"/>
    <property type="match status" value="2"/>
</dbReference>
<sequence>MKVKEILRRPPVTIPVTATVEQAAEAMANNNVGLLVIVDPKEPKKPIGVISERDIIRTIAGKAPLTVTVDKAGTMGNFIWIREDETIYRAAYLMRKHHIRHLVVLDDKGELVGVLSIRDLIAEDRIIESLSADRRPSTKE</sequence>
<evidence type="ECO:0000256" key="2">
    <source>
        <dbReference type="PROSITE-ProRule" id="PRU00703"/>
    </source>
</evidence>
<dbReference type="InterPro" id="IPR046342">
    <property type="entry name" value="CBS_dom_sf"/>
</dbReference>
<dbReference type="AlphaFoldDB" id="F2L2T6"/>
<dbReference type="CDD" id="cd09836">
    <property type="entry name" value="CBS_pair_arch"/>
    <property type="match status" value="1"/>
</dbReference>
<dbReference type="Pfam" id="PF00571">
    <property type="entry name" value="CBS"/>
    <property type="match status" value="2"/>
</dbReference>
<evidence type="ECO:0000256" key="1">
    <source>
        <dbReference type="ARBA" id="ARBA00023122"/>
    </source>
</evidence>
<gene>
    <name evidence="4" type="ordered locus">TUZN_0378</name>
</gene>
<dbReference type="eggNOG" id="arCOG00631">
    <property type="taxonomic scope" value="Archaea"/>
</dbReference>
<name>F2L2T6_THEU7</name>
<feature type="domain" description="CBS" evidence="3">
    <location>
        <begin position="72"/>
        <end position="134"/>
    </location>
</feature>
<dbReference type="GeneID" id="10359923"/>
<keyword evidence="5" id="KW-1185">Reference proteome</keyword>
<feature type="domain" description="CBS" evidence="3">
    <location>
        <begin position="7"/>
        <end position="65"/>
    </location>
</feature>
<dbReference type="STRING" id="999630.TUZN_0378"/>
<dbReference type="PANTHER" id="PTHR43080:SF2">
    <property type="entry name" value="CBS DOMAIN-CONTAINING PROTEIN"/>
    <property type="match status" value="1"/>
</dbReference>
<evidence type="ECO:0000313" key="4">
    <source>
        <dbReference type="EMBL" id="AEA11874.1"/>
    </source>
</evidence>
<dbReference type="InterPro" id="IPR000644">
    <property type="entry name" value="CBS_dom"/>
</dbReference>
<dbReference type="EMBL" id="CP002590">
    <property type="protein sequence ID" value="AEA11874.1"/>
    <property type="molecule type" value="Genomic_DNA"/>
</dbReference>
<organism evidence="4 5">
    <name type="scientific">Thermoproteus uzoniensis (strain 768-20)</name>
    <dbReference type="NCBI Taxonomy" id="999630"/>
    <lineage>
        <taxon>Archaea</taxon>
        <taxon>Thermoproteota</taxon>
        <taxon>Thermoprotei</taxon>
        <taxon>Thermoproteales</taxon>
        <taxon>Thermoproteaceae</taxon>
        <taxon>Thermoproteus</taxon>
    </lineage>
</organism>
<dbReference type="Gene3D" id="3.10.580.10">
    <property type="entry name" value="CBS-domain"/>
    <property type="match status" value="1"/>
</dbReference>
<evidence type="ECO:0000313" key="5">
    <source>
        <dbReference type="Proteomes" id="UP000008138"/>
    </source>
</evidence>
<reference key="2">
    <citation type="submission" date="2011-03" db="EMBL/GenBank/DDBJ databases">
        <title>Complete genome sequence of the thermoacidophilic crenarchaeon Thermoproteus uzoniensis 768-20.</title>
        <authorList>
            <person name="Mardanov A.V."/>
            <person name="Gumerov V.M."/>
            <person name="Beletsky A.V."/>
            <person name="Prokofeva M.I."/>
            <person name="Bonch-Osmolovskaya E.A."/>
            <person name="Ravin N.V."/>
            <person name="Skryabin K.G."/>
        </authorList>
    </citation>
    <scope>NUCLEOTIDE SEQUENCE</scope>
    <source>
        <strain>768-20</strain>
    </source>
</reference>
<protein>
    <submittedName>
        <fullName evidence="4">Signal-transduction protein</fullName>
    </submittedName>
</protein>
<evidence type="ECO:0000259" key="3">
    <source>
        <dbReference type="PROSITE" id="PS51371"/>
    </source>
</evidence>
<dbReference type="RefSeq" id="WP_013679210.1">
    <property type="nucleotide sequence ID" value="NC_015315.1"/>
</dbReference>
<dbReference type="InterPro" id="IPR051257">
    <property type="entry name" value="Diverse_CBS-Domain"/>
</dbReference>
<keyword evidence="1 2" id="KW-0129">CBS domain</keyword>
<dbReference type="SUPFAM" id="SSF54631">
    <property type="entry name" value="CBS-domain pair"/>
    <property type="match status" value="1"/>
</dbReference>
<reference evidence="4 5" key="1">
    <citation type="journal article" date="2011" name="J. Bacteriol.">
        <title>Complete genome sequence of the thermoacidophilic crenarchaeon Thermoproteus uzoniensis 768-20.</title>
        <authorList>
            <person name="Mardanov A.V."/>
            <person name="Gumerov V.M."/>
            <person name="Beletsky A.V."/>
            <person name="Prokofeva M.I."/>
            <person name="Bonch-Osmolovskaya E.A."/>
            <person name="Ravin N.V."/>
            <person name="Skryabin K.G."/>
        </authorList>
    </citation>
    <scope>NUCLEOTIDE SEQUENCE [LARGE SCALE GENOMIC DNA]</scope>
    <source>
        <strain evidence="4 5">768-20</strain>
    </source>
</reference>
<dbReference type="KEGG" id="tuz:TUZN_0378"/>
<dbReference type="PROSITE" id="PS51371">
    <property type="entry name" value="CBS"/>
    <property type="match status" value="2"/>
</dbReference>
<dbReference type="PANTHER" id="PTHR43080">
    <property type="entry name" value="CBS DOMAIN-CONTAINING PROTEIN CBSX3, MITOCHONDRIAL"/>
    <property type="match status" value="1"/>
</dbReference>
<accession>F2L2T6</accession>
<dbReference type="OrthoDB" id="8919at2157"/>
<proteinExistence type="predicted"/>